<gene>
    <name evidence="2" type="ORF">PGT21_020925</name>
    <name evidence="3" type="ORF">PGTUg99_014947</name>
</gene>
<comment type="caution">
    <text evidence="3">The sequence shown here is derived from an EMBL/GenBank/DDBJ whole genome shotgun (WGS) entry which is preliminary data.</text>
</comment>
<evidence type="ECO:0000313" key="4">
    <source>
        <dbReference type="Proteomes" id="UP000324748"/>
    </source>
</evidence>
<feature type="signal peptide" evidence="1">
    <location>
        <begin position="1"/>
        <end position="19"/>
    </location>
</feature>
<feature type="chain" id="PRO_5036138141" evidence="1">
    <location>
        <begin position="20"/>
        <end position="360"/>
    </location>
</feature>
<accession>A0A5B0RIF7</accession>
<evidence type="ECO:0000313" key="2">
    <source>
        <dbReference type="EMBL" id="KAA1107649.1"/>
    </source>
</evidence>
<reference evidence="4 5" key="1">
    <citation type="submission" date="2019-05" db="EMBL/GenBank/DDBJ databases">
        <title>Emergence of the Ug99 lineage of the wheat stem rust pathogen through somatic hybridization.</title>
        <authorList>
            <person name="Li F."/>
            <person name="Upadhyaya N.M."/>
            <person name="Sperschneider J."/>
            <person name="Matny O."/>
            <person name="Nguyen-Phuc H."/>
            <person name="Mago R."/>
            <person name="Raley C."/>
            <person name="Miller M.E."/>
            <person name="Silverstein K.A.T."/>
            <person name="Henningsen E."/>
            <person name="Hirsch C.D."/>
            <person name="Visser B."/>
            <person name="Pretorius Z.A."/>
            <person name="Steffenson B.J."/>
            <person name="Schwessinger B."/>
            <person name="Dodds P.N."/>
            <person name="Figueroa M."/>
        </authorList>
    </citation>
    <scope>NUCLEOTIDE SEQUENCE [LARGE SCALE GENOMIC DNA]</scope>
    <source>
        <strain evidence="2">21-0</strain>
        <strain evidence="3 5">Ug99</strain>
    </source>
</reference>
<keyword evidence="4" id="KW-1185">Reference proteome</keyword>
<keyword evidence="1" id="KW-0732">Signal</keyword>
<evidence type="ECO:0000313" key="3">
    <source>
        <dbReference type="EMBL" id="KAA1124554.1"/>
    </source>
</evidence>
<proteinExistence type="predicted"/>
<sequence length="360" mass="41214">MMLTLQSMVLATLIAKVWAGTFLCDNRHPLFLDDIVLDSQAPQGVGTVILTRLDGDSGKIVSDSQQRIEFRNELKVKLWVYDGNKKGEFVEFSPNGVAQLQLIKEQRLWVATMERPFKMLIPLYKEMTEHLLIALNEDRFILQEPTLKFKEHQEAMAHLNKKGLINSQPKMGRNWEYPPQKNPSDVRPITVIRDWDKKLIKEVQYSGKLWWIIHPHFISTSEDSTGIPFHITRGGIPWRSDGRIIKNIQAKAKPSIMVHVGDFSSVLTSIGAGEESSILFNKPGNWAVITLFDQAAPLTNDVYKLLTSWNNDQMKNIKWEEAEAKEEIPLSWKESIQHSCNMLFEQEGSGYELTGKLKID</sequence>
<dbReference type="EMBL" id="VDEP01000203">
    <property type="protein sequence ID" value="KAA1124554.1"/>
    <property type="molecule type" value="Genomic_DNA"/>
</dbReference>
<protein>
    <submittedName>
        <fullName evidence="3">Uncharacterized protein</fullName>
    </submittedName>
</protein>
<dbReference type="Proteomes" id="UP000325313">
    <property type="component" value="Unassembled WGS sequence"/>
</dbReference>
<organism evidence="3 5">
    <name type="scientific">Puccinia graminis f. sp. tritici</name>
    <dbReference type="NCBI Taxonomy" id="56615"/>
    <lineage>
        <taxon>Eukaryota</taxon>
        <taxon>Fungi</taxon>
        <taxon>Dikarya</taxon>
        <taxon>Basidiomycota</taxon>
        <taxon>Pucciniomycotina</taxon>
        <taxon>Pucciniomycetes</taxon>
        <taxon>Pucciniales</taxon>
        <taxon>Pucciniaceae</taxon>
        <taxon>Puccinia</taxon>
    </lineage>
</organism>
<evidence type="ECO:0000313" key="5">
    <source>
        <dbReference type="Proteomes" id="UP000325313"/>
    </source>
</evidence>
<dbReference type="AlphaFoldDB" id="A0A5B0RIF7"/>
<name>A0A5B0RIF7_PUCGR</name>
<dbReference type="Proteomes" id="UP000324748">
    <property type="component" value="Unassembled WGS sequence"/>
</dbReference>
<evidence type="ECO:0000256" key="1">
    <source>
        <dbReference type="SAM" id="SignalP"/>
    </source>
</evidence>
<dbReference type="EMBL" id="VSWC01000029">
    <property type="protein sequence ID" value="KAA1107649.1"/>
    <property type="molecule type" value="Genomic_DNA"/>
</dbReference>